<evidence type="ECO:0000313" key="1">
    <source>
        <dbReference type="EMBL" id="KAJ2896450.1"/>
    </source>
</evidence>
<dbReference type="EMBL" id="JANBVB010000194">
    <property type="protein sequence ID" value="KAJ2896450.1"/>
    <property type="molecule type" value="Genomic_DNA"/>
</dbReference>
<sequence>MSNADRDPGKGGLPHGGGGPRTNSQVDSTPIGSGEGESPLSGKEKEQMSTLWRLVGEGALSMRAVHMVSAEMSEQHGDRGATAYMRAPPEAIDPETIETMTVLQAWAREQRTIQEEAEQRYTQYRLRKARDEELRKQEAAIKAAREQLAAELAEDLKAMKESTRARKELDEKRNAALHGKTWGSEAAEAARVQKDIEHVVREHEASARSHAVASQWGGPQGQSGTWAQVAARGSAGPRGGPYRDRAQGKAPQLTEVQREAAEADWKMPEWVEEGDEYTVLVVERMPTKGKFSPGYSRGKLQAKVGPDITVGWVEYTGLTTVEVVVPVKEWSVTCRYLSKAKEAIRPDLQPHAQRPGGKGTTHADWAASRKRWQAWAEGRANRAAERVGKMLLARYSEPWLPPRAEPRRMAQSTASEEGEIMDEDLTPPGAAVSVAGVLHTRTKATASGMEVDQDEA</sequence>
<protein>
    <submittedName>
        <fullName evidence="1">Uncharacterized protein</fullName>
    </submittedName>
</protein>
<organism evidence="1 2">
    <name type="scientific">Coemansia aciculifera</name>
    <dbReference type="NCBI Taxonomy" id="417176"/>
    <lineage>
        <taxon>Eukaryota</taxon>
        <taxon>Fungi</taxon>
        <taxon>Fungi incertae sedis</taxon>
        <taxon>Zoopagomycota</taxon>
        <taxon>Kickxellomycotina</taxon>
        <taxon>Kickxellomycetes</taxon>
        <taxon>Kickxellales</taxon>
        <taxon>Kickxellaceae</taxon>
        <taxon>Coemansia</taxon>
    </lineage>
</organism>
<proteinExistence type="predicted"/>
<dbReference type="Proteomes" id="UP001139981">
    <property type="component" value="Unassembled WGS sequence"/>
</dbReference>
<gene>
    <name evidence="1" type="ORF">IWW38_002015</name>
</gene>
<reference evidence="1" key="1">
    <citation type="submission" date="2022-07" db="EMBL/GenBank/DDBJ databases">
        <title>Phylogenomic reconstructions and comparative analyses of Kickxellomycotina fungi.</title>
        <authorList>
            <person name="Reynolds N.K."/>
            <person name="Stajich J.E."/>
            <person name="Barry K."/>
            <person name="Grigoriev I.V."/>
            <person name="Crous P."/>
            <person name="Smith M.E."/>
        </authorList>
    </citation>
    <scope>NUCLEOTIDE SEQUENCE</scope>
    <source>
        <strain evidence="1">CBS 190363</strain>
    </source>
</reference>
<accession>A0ACC1M5T7</accession>
<name>A0ACC1M5T7_9FUNG</name>
<comment type="caution">
    <text evidence="1">The sequence shown here is derived from an EMBL/GenBank/DDBJ whole genome shotgun (WGS) entry which is preliminary data.</text>
</comment>
<keyword evidence="2" id="KW-1185">Reference proteome</keyword>
<evidence type="ECO:0000313" key="2">
    <source>
        <dbReference type="Proteomes" id="UP001139981"/>
    </source>
</evidence>